<evidence type="ECO:0000313" key="8">
    <source>
        <dbReference type="EMBL" id="JAS16987.1"/>
    </source>
</evidence>
<feature type="domain" description="Chorein N-terminal" evidence="5">
    <location>
        <begin position="2"/>
        <end position="832"/>
    </location>
</feature>
<feature type="compositionally biased region" description="Polar residues" evidence="4">
    <location>
        <begin position="1361"/>
        <end position="1371"/>
    </location>
</feature>
<evidence type="ECO:0000259" key="7">
    <source>
        <dbReference type="Pfam" id="PF25036"/>
    </source>
</evidence>
<accession>A0A1B6CUA0</accession>
<evidence type="ECO:0000256" key="1">
    <source>
        <dbReference type="ARBA" id="ARBA00006545"/>
    </source>
</evidence>
<feature type="domain" description="Vacuolar protein sorting-associated protein 13 VPS13 adaptor binding" evidence="7">
    <location>
        <begin position="1988"/>
        <end position="2514"/>
    </location>
</feature>
<feature type="region of interest" description="Disordered" evidence="4">
    <location>
        <begin position="1558"/>
        <end position="1578"/>
    </location>
</feature>
<dbReference type="PANTHER" id="PTHR16166">
    <property type="entry name" value="VACUOLAR PROTEIN SORTING-ASSOCIATED PROTEIN VPS13"/>
    <property type="match status" value="1"/>
</dbReference>
<sequence>MVLESVVSSLLNKYLGEFVQNLDTSQLKIGIWGGGDVVLTDLILKHSVFDDLQLPVQLISGHLGKLKLKIPWKNPWTANWEVMIDSLFLLVAPNKEVIYDPVKEEKWLQEAKMAEIQKVEEAKKLEREKGKPKPDDGFFEKFATSVVRNIQISITNIHVRYEDRVNNPERPFSVGLTLSQLLILTTDKFWKAPEASTQTTANLFYKELTIEGLALYWNPKTSSFFNFFDKTLKTAFKDGIATKDAFPAGYHYILGPINSSARLQLNSKPESDGSGFTIPKVHLDFELQKLQINLSKTQYQDLIVLLESMDKMARAAPYRKYRPNITSYRGHYKEWWKFAFNCVVEEEIKRRKRNWDWDHIKKHRVQCKKYSKVYQTKLLTAKPTAELLENCKSCEKFLDVLNIVLIRQKIEVEVERKGLMEQALREQEKSKGWLSGWWGGSAKTSDSSKNDIVKQFEEEMTQTEKERLYRAIGYQENSAPAQYPKEFVAFDLNFILHSLEIQVKDNTDIPVKNVLQVSLNKVSAKCEQRPAAQAIKLKVTMEQLLISGLKQGEILPQLVQSSTNKEVSSELKDTGPLLDIMFETNPLDETCDQRVYITSRPLRVVYDAQTINKIVDVFTVEQTNVISQLQTAATMKLAKIKEKSALGLQYAIQKHTRLDLKVDLMGVYGLLPYGGLYTGTSDQTLVVVNMGNIRVNSEQRDNTKLNVQKMHQQGSTDDEIMLEMLKRSYDKFTVELNSTQIMLVLPGESWLIKQDGDSEQYLLQPSNLKINLAKCLFTDDPRLPKIKIGAQLPSINLQLAEKRLLNLIGLLTSVPFPESKAAPEVDPNLSMSNLRYSTTSLSRIEASRVAMINANPRKRTSAEEELIQFIEMEIKFELKDVKLSVLTNKSDGQQQQPLCDFHLMSIEADLVQLTYDLNIEVRLGGLSLYQEYNHNKISVLNTPMAEGQSDYLFVVKICKVDKNSPEFHSKHCSVVQLLDMKFSKLDVLIHQEALLEALHWVSRVQDHLEKLKPTTAATPSSASILSTGGGAGKSQLYRPSGASKVLFSIREEGSTSNIRPTVRSRIEAIDLKLLSHLGEISVELCNSKRTLLKMFIKGGECTVIMKRSYTQVDAKLKDLEFIDLRPDTKHSKILSIVGSDEVLTTQIVMFNEESYTDPDNINMSVTANMACIRVVFLNYFVMSLLDFLNQFQTAQQAIMDASAAAASAARANVHQAYQAAFRMRLNIQLKAPIILVPINSQSLDAVLLDFGFLTINNTFSEVLVKKPQMPATLENIQLGLQDLKVSRVKLGTNMEVINECILLQPISFKLSVQRNLSATWFHDVPDLDITGSLESIHVTLSQQDFTMIMKTLAENIGESLPDQNVRPTQQKSKPRLPLDRSESRFTLSRAASISNLLDIEEKAAGPVRNMIKFTFAMNSLVVELYKGGSKDLESKLSPVRLPEHGLAKFTLYVLSVKGTMLTDNSLTTSILLLNCLMDDTRPSQANKINRYMEQKADGKRTTPPPDQSTTQRSMVDVTYQMKDNTSFVDTRVYGFNLILNLEHLMTIADFATSGLEKAATPSSSPVPKLSAKPSSMTVQPMAIKQQPADTVMTVNIKIEQPDIILVENMDDPDCNAIIMNFEMSMKLRMTGPHLFLSGGLNDLQLFSSCFNPSKRMATKVQILRPVSVNVAGSTPTGQGPHIDVTTTNIRLSVSPGTIELLNRVVKAVTAVKTSESNLVTEEVDYSKLWDIKTFNDNDYWFLKTELAEDASIVSLYETQGTLQPILEEICIMSVPSILITLEAGEGSKTLPMLLLESNLQAKAHNWTSQLKVEGTMSLQVAYYNSRLALWEPLVEPVLANTGEAIPWQLELKIETNNPVSNIESIEDDVVQINQKPKMSVNISSKDTMEVTVSKTCLEVLTNLGTAFQNAIYKPEAPTETCTAPYIVQNDLGLSITVILKDGTFKLHGSDNVVEEVMLESGTNVSLCLVEMDENINNILLSKDSSVKEKYLQIKVNECNFDLDLPVARADKRFFSLPHRSAGNDQWGLVSDVIVQNGATVVCLRSILQIHNHFSISLSVYFMTKKGNEVQLVGEVEPGKQLNLPLMAIYTPTNELFFSVKGHTVSVVPFVWKDLQKSLTITKLLQCNAKNTEEKEPFFMKTVGEIEQVYYELSNRHTMASNCYNIHLRPTVVLKNFLPVDIICCLQGCAIEKTIKSGDRLQIPTTEPGFSSLVLRITNYLDKDWSCKHEISANPPELAVWTFNSYDSSQKMTFDLGMHSINQDGTIVMALYCPFWMLNKTGFMLSYRQSDDSSNVLYHPVNFKGPVMFSFRAKNFFGKKKSSIKVNKGEWSDKFSLDVAGSSGVVNCKADNTVYQIGVNIQLTYNSLTKQVIFTPYYVLMNHCAVAVEFQQTNQKSDPWIKVESGGCTPFWPKNLKNSNEELVMRVCGTSETSIPFSFTKPWNTLLRLKNKYGGVTLDVHVTEGAIYITVDKYEPGMAPALILNHTQHNITFMESDVEESAFVLKPNEKKMFTWSTSNSNRSIVWCNRYSCDLRKDHMYSFEIDPEVKLFYVTFLEGMQRVLLLTSDSCIATDAKLAGDLEIFDQEIVLQIHGIGLSLVDNFTRTEVLYLGITSSGVIWESRKESNKKFKPLSDSDNNAIEGAYKKYQQELIVGSANNRAVIHHNLEVDFLSNQIIRPHARQLRRTYNQGLWLQMKTSKHQYQLHAKVNRLQMDNQMYDCLFPVVLAPVPPPKSVSMENTMKPFAEVSIVQRINEHSPIQQYQYFKVLIQEFHIKMDIGFINALVKFFEAGAVGDEQEAKLFNKDRTLVDQPLLAHVSLVSSQEQKNFYDYLHFSPLKIHVSFSLSGGGAQSQTENLPPVLNVLMQSLGVTLTDINDIVLKLSYFEREGVFLNQRQLTDEAKMHYGGQLVKQFYVLVLGLDVLGNPFGLVVGLTQGVEDLFYEPFQGAIQGPGEFAEGLVLGVRSLFGHTVGGAAGAFSRITGAMGKGIAALTFDEDYQRKRREGLNQRPNNVQEGLAQSGKGLIMGVVEGIGGVLTKPISGAKEEGVEGFFKGMGKGMMGLVARPTAG</sequence>
<proteinExistence type="inferred from homology"/>
<dbReference type="InterPro" id="IPR056747">
    <property type="entry name" value="VPS13-like_M"/>
</dbReference>
<dbReference type="GO" id="GO:0006623">
    <property type="term" value="P:protein targeting to vacuole"/>
    <property type="evidence" value="ECO:0007669"/>
    <property type="project" value="TreeGrafter"/>
</dbReference>
<keyword evidence="3" id="KW-0445">Lipid transport</keyword>
<dbReference type="Pfam" id="PF12624">
    <property type="entry name" value="VPS13_N"/>
    <property type="match status" value="1"/>
</dbReference>
<dbReference type="EMBL" id="GEDC01020311">
    <property type="protein sequence ID" value="JAS16987.1"/>
    <property type="molecule type" value="Transcribed_RNA"/>
</dbReference>
<reference evidence="8" key="1">
    <citation type="submission" date="2015-12" db="EMBL/GenBank/DDBJ databases">
        <title>De novo transcriptome assembly of four potential Pierce s Disease insect vectors from Arizona vineyards.</title>
        <authorList>
            <person name="Tassone E.E."/>
        </authorList>
    </citation>
    <scope>NUCLEOTIDE SEQUENCE</scope>
</reference>
<evidence type="ECO:0000259" key="5">
    <source>
        <dbReference type="Pfam" id="PF12624"/>
    </source>
</evidence>
<dbReference type="InterPro" id="IPR009543">
    <property type="entry name" value="VPS13_VAB"/>
</dbReference>
<feature type="non-terminal residue" evidence="8">
    <location>
        <position position="3069"/>
    </location>
</feature>
<dbReference type="Pfam" id="PF25033">
    <property type="entry name" value="VPS13_M"/>
    <property type="match status" value="1"/>
</dbReference>
<evidence type="ECO:0000259" key="6">
    <source>
        <dbReference type="Pfam" id="PF25033"/>
    </source>
</evidence>
<gene>
    <name evidence="8" type="ORF">g.35873</name>
</gene>
<dbReference type="GO" id="GO:0045053">
    <property type="term" value="P:protein retention in Golgi apparatus"/>
    <property type="evidence" value="ECO:0007669"/>
    <property type="project" value="TreeGrafter"/>
</dbReference>
<dbReference type="Pfam" id="PF25036">
    <property type="entry name" value="VPS13_VAB"/>
    <property type="match status" value="1"/>
</dbReference>
<dbReference type="GO" id="GO:0006869">
    <property type="term" value="P:lipid transport"/>
    <property type="evidence" value="ECO:0007669"/>
    <property type="project" value="UniProtKB-KW"/>
</dbReference>
<name>A0A1B6CUA0_9HEMI</name>
<evidence type="ECO:0000256" key="4">
    <source>
        <dbReference type="SAM" id="MobiDB-lite"/>
    </source>
</evidence>
<evidence type="ECO:0000256" key="3">
    <source>
        <dbReference type="ARBA" id="ARBA00023055"/>
    </source>
</evidence>
<evidence type="ECO:0000256" key="2">
    <source>
        <dbReference type="ARBA" id="ARBA00022448"/>
    </source>
</evidence>
<keyword evidence="2" id="KW-0813">Transport</keyword>
<dbReference type="PANTHER" id="PTHR16166:SF93">
    <property type="entry name" value="INTERMEMBRANE LIPID TRANSFER PROTEIN VPS13"/>
    <property type="match status" value="1"/>
</dbReference>
<protein>
    <recommendedName>
        <fullName evidence="9">Vacuolar protein sorting-associated protein 13</fullName>
    </recommendedName>
</protein>
<comment type="similarity">
    <text evidence="1">Belongs to the VPS13 family.</text>
</comment>
<dbReference type="InterPro" id="IPR026854">
    <property type="entry name" value="VPS13_N"/>
</dbReference>
<dbReference type="InterPro" id="IPR026847">
    <property type="entry name" value="VPS13"/>
</dbReference>
<feature type="domain" description="VPS13-like middle region" evidence="6">
    <location>
        <begin position="1084"/>
        <end position="1907"/>
    </location>
</feature>
<evidence type="ECO:0008006" key="9">
    <source>
        <dbReference type="Google" id="ProtNLM"/>
    </source>
</evidence>
<organism evidence="8">
    <name type="scientific">Clastoptera arizonana</name>
    <name type="common">Arizona spittle bug</name>
    <dbReference type="NCBI Taxonomy" id="38151"/>
    <lineage>
        <taxon>Eukaryota</taxon>
        <taxon>Metazoa</taxon>
        <taxon>Ecdysozoa</taxon>
        <taxon>Arthropoda</taxon>
        <taxon>Hexapoda</taxon>
        <taxon>Insecta</taxon>
        <taxon>Pterygota</taxon>
        <taxon>Neoptera</taxon>
        <taxon>Paraneoptera</taxon>
        <taxon>Hemiptera</taxon>
        <taxon>Auchenorrhyncha</taxon>
        <taxon>Cercopoidea</taxon>
        <taxon>Clastopteridae</taxon>
        <taxon>Clastoptera</taxon>
    </lineage>
</organism>
<feature type="region of interest" description="Disordered" evidence="4">
    <location>
        <begin position="1359"/>
        <end position="1380"/>
    </location>
</feature>